<keyword evidence="4" id="KW-0233">DNA recombination</keyword>
<protein>
    <submittedName>
        <fullName evidence="6">Tyrosine-type recombinase/integrase</fullName>
    </submittedName>
</protein>
<feature type="domain" description="Tyr recombinase" evidence="5">
    <location>
        <begin position="209"/>
        <end position="390"/>
    </location>
</feature>
<name>A0ABW4NTD0_9PAST</name>
<dbReference type="PANTHER" id="PTHR30629">
    <property type="entry name" value="PROPHAGE INTEGRASE"/>
    <property type="match status" value="1"/>
</dbReference>
<dbReference type="InterPro" id="IPR002104">
    <property type="entry name" value="Integrase_catalytic"/>
</dbReference>
<keyword evidence="2" id="KW-0229">DNA integration</keyword>
<dbReference type="SUPFAM" id="SSF56349">
    <property type="entry name" value="DNA breaking-rejoining enzymes"/>
    <property type="match status" value="1"/>
</dbReference>
<dbReference type="PROSITE" id="PS51898">
    <property type="entry name" value="TYR_RECOMBINASE"/>
    <property type="match status" value="1"/>
</dbReference>
<dbReference type="InterPro" id="IPR010998">
    <property type="entry name" value="Integrase_recombinase_N"/>
</dbReference>
<dbReference type="RefSeq" id="WP_379097005.1">
    <property type="nucleotide sequence ID" value="NZ_JBHUFP010000005.1"/>
</dbReference>
<dbReference type="Gene3D" id="1.10.150.130">
    <property type="match status" value="1"/>
</dbReference>
<dbReference type="Gene3D" id="1.10.443.10">
    <property type="entry name" value="Intergrase catalytic core"/>
    <property type="match status" value="1"/>
</dbReference>
<dbReference type="Pfam" id="PF22022">
    <property type="entry name" value="Phage_int_M"/>
    <property type="match status" value="1"/>
</dbReference>
<evidence type="ECO:0000256" key="3">
    <source>
        <dbReference type="ARBA" id="ARBA00023125"/>
    </source>
</evidence>
<comment type="similarity">
    <text evidence="1">Belongs to the 'phage' integrase family.</text>
</comment>
<evidence type="ECO:0000256" key="4">
    <source>
        <dbReference type="ARBA" id="ARBA00023172"/>
    </source>
</evidence>
<sequence>MARTTKPLTNTEVDKAKARDKPYTLTDGNGLFLLIMPSGVKTWQFNYYRPITKKRAKFSLGAYPNLTIAQARAKREEYRALLAQGIDPQIHKQEQELKQQAENTNTVLNIAHRWKEKRAKEVEPLTMEKNWKRLENHLFPILGHYPIDQITSPILIDAVKPLNEQGFNDTLHRIINLTNQILNYAVTIGILPFNSCVKASDAYHKEEQTNHPAISYKELATLLKDFQESNRDYLTKVLFRWQLLSMVRPAEAVSVEWSEIDFDKKLWVIPAIKMKKTRQGQFDHTVPLSSQMIAILQELKPITGECKYVFPHYSLPNRSMSKETITKALRDIGYQGKQDSHGLRSIGRTYLEDQNVDFRLAETCLAHRVGDKTSRAYNRAKYIELRRPVMQLWGDYVEKCSPK</sequence>
<dbReference type="Pfam" id="PF00589">
    <property type="entry name" value="Phage_integrase"/>
    <property type="match status" value="1"/>
</dbReference>
<reference evidence="7" key="1">
    <citation type="journal article" date="2019" name="Int. J. Syst. Evol. Microbiol.">
        <title>The Global Catalogue of Microorganisms (GCM) 10K type strain sequencing project: providing services to taxonomists for standard genome sequencing and annotation.</title>
        <authorList>
            <consortium name="The Broad Institute Genomics Platform"/>
            <consortium name="The Broad Institute Genome Sequencing Center for Infectious Disease"/>
            <person name="Wu L."/>
            <person name="Ma J."/>
        </authorList>
    </citation>
    <scope>NUCLEOTIDE SEQUENCE [LARGE SCALE GENOMIC DNA]</scope>
    <source>
        <strain evidence="7">CCM 7950</strain>
    </source>
</reference>
<dbReference type="InterPro" id="IPR053876">
    <property type="entry name" value="Phage_int_M"/>
</dbReference>
<keyword evidence="7" id="KW-1185">Reference proteome</keyword>
<evidence type="ECO:0000259" key="5">
    <source>
        <dbReference type="PROSITE" id="PS51898"/>
    </source>
</evidence>
<dbReference type="InterPro" id="IPR050808">
    <property type="entry name" value="Phage_Integrase"/>
</dbReference>
<dbReference type="PANTHER" id="PTHR30629:SF6">
    <property type="entry name" value="PROPHAGE INTEGRASE INTA-RELATED"/>
    <property type="match status" value="1"/>
</dbReference>
<gene>
    <name evidence="6" type="ORF">ACFSAV_05150</name>
</gene>
<evidence type="ECO:0000313" key="7">
    <source>
        <dbReference type="Proteomes" id="UP001597420"/>
    </source>
</evidence>
<dbReference type="InterPro" id="IPR038488">
    <property type="entry name" value="Integrase_DNA-bd_sf"/>
</dbReference>
<dbReference type="Gene3D" id="3.30.160.390">
    <property type="entry name" value="Integrase, DNA-binding domain"/>
    <property type="match status" value="1"/>
</dbReference>
<evidence type="ECO:0000313" key="6">
    <source>
        <dbReference type="EMBL" id="MFD1805766.1"/>
    </source>
</evidence>
<keyword evidence="3" id="KW-0238">DNA-binding</keyword>
<evidence type="ECO:0000256" key="2">
    <source>
        <dbReference type="ARBA" id="ARBA00022908"/>
    </source>
</evidence>
<dbReference type="CDD" id="cd00801">
    <property type="entry name" value="INT_P4_C"/>
    <property type="match status" value="1"/>
</dbReference>
<organism evidence="6 7">
    <name type="scientific">Pasteurella oralis</name>
    <dbReference type="NCBI Taxonomy" id="1071947"/>
    <lineage>
        <taxon>Bacteria</taxon>
        <taxon>Pseudomonadati</taxon>
        <taxon>Pseudomonadota</taxon>
        <taxon>Gammaproteobacteria</taxon>
        <taxon>Pasteurellales</taxon>
        <taxon>Pasteurellaceae</taxon>
        <taxon>Pasteurella</taxon>
    </lineage>
</organism>
<dbReference type="EMBL" id="JBHUFP010000005">
    <property type="protein sequence ID" value="MFD1805766.1"/>
    <property type="molecule type" value="Genomic_DNA"/>
</dbReference>
<dbReference type="Proteomes" id="UP001597420">
    <property type="component" value="Unassembled WGS sequence"/>
</dbReference>
<evidence type="ECO:0000256" key="1">
    <source>
        <dbReference type="ARBA" id="ARBA00008857"/>
    </source>
</evidence>
<accession>A0ABW4NTD0</accession>
<dbReference type="InterPro" id="IPR013762">
    <property type="entry name" value="Integrase-like_cat_sf"/>
</dbReference>
<comment type="caution">
    <text evidence="6">The sequence shown here is derived from an EMBL/GenBank/DDBJ whole genome shotgun (WGS) entry which is preliminary data.</text>
</comment>
<dbReference type="Pfam" id="PF13356">
    <property type="entry name" value="Arm-DNA-bind_3"/>
    <property type="match status" value="1"/>
</dbReference>
<dbReference type="InterPro" id="IPR011010">
    <property type="entry name" value="DNA_brk_join_enz"/>
</dbReference>
<dbReference type="InterPro" id="IPR025166">
    <property type="entry name" value="Integrase_DNA_bind_dom"/>
</dbReference>
<proteinExistence type="inferred from homology"/>